<organism evidence="1 2">
    <name type="scientific">Bosea psychrotolerans</name>
    <dbReference type="NCBI Taxonomy" id="1871628"/>
    <lineage>
        <taxon>Bacteria</taxon>
        <taxon>Pseudomonadati</taxon>
        <taxon>Pseudomonadota</taxon>
        <taxon>Alphaproteobacteria</taxon>
        <taxon>Hyphomicrobiales</taxon>
        <taxon>Boseaceae</taxon>
        <taxon>Bosea</taxon>
    </lineage>
</organism>
<evidence type="ECO:0000313" key="2">
    <source>
        <dbReference type="Proteomes" id="UP000236919"/>
    </source>
</evidence>
<proteinExistence type="predicted"/>
<sequence length="328" mass="35820">MSAVRWASFTRAFLATALLLAASLLGLAFLLDPYDTGRSPLALKPGVRPQGPRMAAASRGRDPAFQAVIIGNSHIQLVSPEELTARTGTAFLSLATPGTGPKEALALLDWFLRKRLEPARAIVVGIDEHWCTSDPALPNKRPFPFWLLSRNLGDYLLGLIRYDVIQELPSRIAYLRSPDGARARPDGYWDYEANFDAQAPEVERDRRAALETPLQIGGGNHTGPFPAARALEALALAAAPEATLILLRPPSYVTSHPEPGSQDAAADSACRAAFAEITQRHPRSVLLDWRIGRPENGDPDQFFDHTHYRRSLAALVEADIADVLAQRP</sequence>
<dbReference type="EMBL" id="PQFZ01000003">
    <property type="protein sequence ID" value="POR53971.1"/>
    <property type="molecule type" value="Genomic_DNA"/>
</dbReference>
<comment type="caution">
    <text evidence="1">The sequence shown here is derived from an EMBL/GenBank/DDBJ whole genome shotgun (WGS) entry which is preliminary data.</text>
</comment>
<keyword evidence="2" id="KW-1185">Reference proteome</keyword>
<gene>
    <name evidence="1" type="ORF">CYD53_10368</name>
</gene>
<name>A0A2S4MH26_9HYPH</name>
<accession>A0A2S4MH26</accession>
<reference evidence="1 2" key="1">
    <citation type="submission" date="2018-01" db="EMBL/GenBank/DDBJ databases">
        <title>Genomic Encyclopedia of Type Strains, Phase III (KMG-III): the genomes of soil and plant-associated and newly described type strains.</title>
        <authorList>
            <person name="Whitman W."/>
        </authorList>
    </citation>
    <scope>NUCLEOTIDE SEQUENCE [LARGE SCALE GENOMIC DNA]</scope>
    <source>
        <strain evidence="1 2">1131</strain>
    </source>
</reference>
<dbReference type="OrthoDB" id="8163591at2"/>
<evidence type="ECO:0000313" key="1">
    <source>
        <dbReference type="EMBL" id="POR53971.1"/>
    </source>
</evidence>
<dbReference type="Proteomes" id="UP000236919">
    <property type="component" value="Unassembled WGS sequence"/>
</dbReference>
<dbReference type="AlphaFoldDB" id="A0A2S4MH26"/>
<protein>
    <submittedName>
        <fullName evidence="1">Uncharacterized protein</fullName>
    </submittedName>
</protein>
<dbReference type="RefSeq" id="WP_103717200.1">
    <property type="nucleotide sequence ID" value="NZ_PQFZ01000003.1"/>
</dbReference>